<dbReference type="PANTHER" id="PTHR36984:SF1">
    <property type="entry name" value="CRISPR-ASSOCIATED ENDORIBONUCLEASE CAS6 1"/>
    <property type="match status" value="1"/>
</dbReference>
<dbReference type="Proteomes" id="UP000591058">
    <property type="component" value="Unassembled WGS sequence"/>
</dbReference>
<dbReference type="GO" id="GO:0016788">
    <property type="term" value="F:hydrolase activity, acting on ester bonds"/>
    <property type="evidence" value="ECO:0007669"/>
    <property type="project" value="InterPro"/>
</dbReference>
<organism evidence="5 6">
    <name type="scientific">Methanobacterium subterraneum</name>
    <dbReference type="NCBI Taxonomy" id="59277"/>
    <lineage>
        <taxon>Archaea</taxon>
        <taxon>Methanobacteriati</taxon>
        <taxon>Methanobacteriota</taxon>
        <taxon>Methanomada group</taxon>
        <taxon>Methanobacteria</taxon>
        <taxon>Methanobacteriales</taxon>
        <taxon>Methanobacteriaceae</taxon>
        <taxon>Methanobacterium</taxon>
    </lineage>
</organism>
<dbReference type="GO" id="GO:0051607">
    <property type="term" value="P:defense response to virus"/>
    <property type="evidence" value="ECO:0007669"/>
    <property type="project" value="UniProtKB-KW"/>
</dbReference>
<dbReference type="AlphaFoldDB" id="A0A7K4DLB8"/>
<accession>A0A7K4DLB8</accession>
<dbReference type="CDD" id="cd21140">
    <property type="entry name" value="Cas6_I-like"/>
    <property type="match status" value="1"/>
</dbReference>
<comment type="caution">
    <text evidence="5">The sequence shown here is derived from an EMBL/GenBank/DDBJ whole genome shotgun (WGS) entry which is preliminary data.</text>
</comment>
<dbReference type="InterPro" id="IPR010156">
    <property type="entry name" value="CRISPR-assoc_prot_Cas6"/>
</dbReference>
<dbReference type="InterPro" id="IPR049435">
    <property type="entry name" value="Cas_Cas6_C"/>
</dbReference>
<comment type="similarity">
    <text evidence="1">Belongs to the CRISPR-associated protein Cas6/Cse3/CasE family.</text>
</comment>
<protein>
    <submittedName>
        <fullName evidence="5">CRISPR-associated endoribonuclease Cas6</fullName>
    </submittedName>
</protein>
<reference evidence="5 6" key="1">
    <citation type="submission" date="2020-04" db="EMBL/GenBank/DDBJ databases">
        <title>Draft genome of Methanobacterium subterraneum isolated from animal feces.</title>
        <authorList>
            <person name="Ouboter H.T."/>
            <person name="Berger S."/>
            <person name="Gungor E."/>
            <person name="Jetten M.S.M."/>
            <person name="Welte C.U."/>
        </authorList>
    </citation>
    <scope>NUCLEOTIDE SEQUENCE [LARGE SCALE GENOMIC DNA]</scope>
    <source>
        <strain evidence="5">HO_2020</strain>
    </source>
</reference>
<evidence type="ECO:0000256" key="1">
    <source>
        <dbReference type="ARBA" id="ARBA00005937"/>
    </source>
</evidence>
<feature type="domain" description="CRISPR associated protein Cas6 C-terminal" evidence="4">
    <location>
        <begin position="111"/>
        <end position="230"/>
    </location>
</feature>
<name>A0A7K4DLB8_9EURY</name>
<evidence type="ECO:0000256" key="3">
    <source>
        <dbReference type="ARBA" id="ARBA00023118"/>
    </source>
</evidence>
<dbReference type="PANTHER" id="PTHR36984">
    <property type="entry name" value="CRISPR-ASSOCIATED ENDORIBONUCLEASE CAS6 1"/>
    <property type="match status" value="1"/>
</dbReference>
<proteinExistence type="inferred from homology"/>
<evidence type="ECO:0000259" key="4">
    <source>
        <dbReference type="Pfam" id="PF01881"/>
    </source>
</evidence>
<keyword evidence="2" id="KW-0694">RNA-binding</keyword>
<sequence length="233" mass="27438">MRLILKFIPENDSHYDSVNKHTIQGFIYSLLNDTGYSNYHDSGGFKYFSYSNIFPVSDFKKGEIKNLIISSPKPGFIRTLVSSLESKEHFYLGKLRMKRVNSKPFNPTLTSRFITSTPIVLHDDNRKNHYYSLKNTNDFSFFLERLKDNSLKKYNAYYNLNYHFDGNLFDRFEYDREVAVRVKKADNMFLIIGTLWKNLEKFNMDDKRFYRFLMDCGLGEKNSLGFGMINSVG</sequence>
<gene>
    <name evidence="5" type="primary">cas6</name>
    <name evidence="5" type="ORF">HG719_01880</name>
</gene>
<dbReference type="GO" id="GO:0003723">
    <property type="term" value="F:RNA binding"/>
    <property type="evidence" value="ECO:0007669"/>
    <property type="project" value="UniProtKB-KW"/>
</dbReference>
<dbReference type="NCBIfam" id="TIGR01877">
    <property type="entry name" value="cas_cas6"/>
    <property type="match status" value="1"/>
</dbReference>
<evidence type="ECO:0000313" key="5">
    <source>
        <dbReference type="EMBL" id="NMO08585.1"/>
    </source>
</evidence>
<evidence type="ECO:0000313" key="6">
    <source>
        <dbReference type="Proteomes" id="UP000591058"/>
    </source>
</evidence>
<dbReference type="Gene3D" id="3.30.70.1890">
    <property type="match status" value="1"/>
</dbReference>
<dbReference type="EMBL" id="JABBYL010000007">
    <property type="protein sequence ID" value="NMO08585.1"/>
    <property type="molecule type" value="Genomic_DNA"/>
</dbReference>
<keyword evidence="3" id="KW-0051">Antiviral defense</keyword>
<dbReference type="Gene3D" id="3.30.70.1900">
    <property type="match status" value="1"/>
</dbReference>
<evidence type="ECO:0000256" key="2">
    <source>
        <dbReference type="ARBA" id="ARBA00022884"/>
    </source>
</evidence>
<dbReference type="InterPro" id="IPR045747">
    <property type="entry name" value="CRISPR-assoc_prot_Cas6_N_sf"/>
</dbReference>
<dbReference type="Pfam" id="PF01881">
    <property type="entry name" value="Cas_Cas6_C"/>
    <property type="match status" value="1"/>
</dbReference>